<evidence type="ECO:0000256" key="4">
    <source>
        <dbReference type="ARBA" id="ARBA00013950"/>
    </source>
</evidence>
<evidence type="ECO:0000259" key="10">
    <source>
        <dbReference type="PROSITE" id="PS51177"/>
    </source>
</evidence>
<feature type="repeat" description="Lumazine-binding" evidence="9">
    <location>
        <begin position="97"/>
        <end position="193"/>
    </location>
</feature>
<dbReference type="GO" id="GO:0009231">
    <property type="term" value="P:riboflavin biosynthetic process"/>
    <property type="evidence" value="ECO:0007669"/>
    <property type="project" value="UniProtKB-KW"/>
</dbReference>
<dbReference type="PROSITE" id="PS51177">
    <property type="entry name" value="LUMAZINE_BIND"/>
    <property type="match status" value="2"/>
</dbReference>
<dbReference type="GO" id="GO:0004746">
    <property type="term" value="F:riboflavin synthase activity"/>
    <property type="evidence" value="ECO:0007669"/>
    <property type="project" value="UniProtKB-UniRule"/>
</dbReference>
<comment type="caution">
    <text evidence="11">The sequence shown here is derived from an EMBL/GenBank/DDBJ whole genome shotgun (WGS) entry which is preliminary data.</text>
</comment>
<feature type="domain" description="Lumazine-binding" evidence="10">
    <location>
        <begin position="97"/>
        <end position="193"/>
    </location>
</feature>
<dbReference type="InterPro" id="IPR026017">
    <property type="entry name" value="Lumazine-bd_dom"/>
</dbReference>
<comment type="pathway">
    <text evidence="2">Cofactor biosynthesis; riboflavin biosynthesis; riboflavin from 2-hydroxy-3-oxobutyl phosphate and 5-amino-6-(D-ribitylamino)uracil: step 2/2.</text>
</comment>
<feature type="domain" description="Lumazine-binding" evidence="10">
    <location>
        <begin position="1"/>
        <end position="96"/>
    </location>
</feature>
<evidence type="ECO:0000256" key="6">
    <source>
        <dbReference type="ARBA" id="ARBA00022679"/>
    </source>
</evidence>
<dbReference type="Pfam" id="PF00677">
    <property type="entry name" value="Lum_binding"/>
    <property type="match status" value="2"/>
</dbReference>
<evidence type="ECO:0000256" key="5">
    <source>
        <dbReference type="ARBA" id="ARBA00022619"/>
    </source>
</evidence>
<dbReference type="NCBIfam" id="TIGR00187">
    <property type="entry name" value="ribE"/>
    <property type="match status" value="1"/>
</dbReference>
<organism evidence="11 12">
    <name type="scientific">Candidatus Buchananbacteria bacterium RIFCSPHIGHO2_02_FULL_56_16</name>
    <dbReference type="NCBI Taxonomy" id="1797542"/>
    <lineage>
        <taxon>Bacteria</taxon>
        <taxon>Candidatus Buchananiibacteriota</taxon>
    </lineage>
</organism>
<evidence type="ECO:0000313" key="11">
    <source>
        <dbReference type="EMBL" id="OGY52068.1"/>
    </source>
</evidence>
<evidence type="ECO:0000256" key="8">
    <source>
        <dbReference type="NCBIfam" id="TIGR00187"/>
    </source>
</evidence>
<evidence type="ECO:0000256" key="9">
    <source>
        <dbReference type="PROSITE-ProRule" id="PRU00524"/>
    </source>
</evidence>
<accession>A0A1G1YIA0</accession>
<keyword evidence="5" id="KW-0686">Riboflavin biosynthesis</keyword>
<dbReference type="NCBIfam" id="NF006767">
    <property type="entry name" value="PRK09289.1"/>
    <property type="match status" value="1"/>
</dbReference>
<dbReference type="Proteomes" id="UP000177310">
    <property type="component" value="Unassembled WGS sequence"/>
</dbReference>
<feature type="repeat" description="Lumazine-binding" evidence="9">
    <location>
        <begin position="1"/>
        <end position="96"/>
    </location>
</feature>
<dbReference type="InterPro" id="IPR001783">
    <property type="entry name" value="Lumazine-bd"/>
</dbReference>
<comment type="function">
    <text evidence="1">Catalyzes the dismutation of two molecules of 6,7-dimethyl-8-ribityllumazine, resulting in the formation of riboflavin and 5-amino-6-(D-ribitylamino)uracil.</text>
</comment>
<sequence>MFTGIVQEIGIVTKRQSSRGLLTFSIRGPKTSRRSTVGSSVAVNGVCTTVAAKRGSAFRVTCMPETQKKTTVGLWQPGQRLNLEASLRLGDEVGGHFVFGHVDAVGTIKAASKRGSDVRLHIALPAALRPFAVARGSVCVDGVSLTVVQRTSDGFVVALIPHTLAATTLHSLTVGSRVNVEVDMLARYVREMLDPKL</sequence>
<dbReference type="STRING" id="1797542.A3J59_04090"/>
<keyword evidence="7" id="KW-0677">Repeat</keyword>
<evidence type="ECO:0000256" key="3">
    <source>
        <dbReference type="ARBA" id="ARBA00012827"/>
    </source>
</evidence>
<dbReference type="PIRSF" id="PIRSF000498">
    <property type="entry name" value="Riboflavin_syn_A"/>
    <property type="match status" value="1"/>
</dbReference>
<dbReference type="PANTHER" id="PTHR21098">
    <property type="entry name" value="RIBOFLAVIN SYNTHASE ALPHA CHAIN"/>
    <property type="match status" value="1"/>
</dbReference>
<reference evidence="11 12" key="1">
    <citation type="journal article" date="2016" name="Nat. Commun.">
        <title>Thousands of microbial genomes shed light on interconnected biogeochemical processes in an aquifer system.</title>
        <authorList>
            <person name="Anantharaman K."/>
            <person name="Brown C.T."/>
            <person name="Hug L.A."/>
            <person name="Sharon I."/>
            <person name="Castelle C.J."/>
            <person name="Probst A.J."/>
            <person name="Thomas B.C."/>
            <person name="Singh A."/>
            <person name="Wilkins M.J."/>
            <person name="Karaoz U."/>
            <person name="Brodie E.L."/>
            <person name="Williams K.H."/>
            <person name="Hubbard S.S."/>
            <person name="Banfield J.F."/>
        </authorList>
    </citation>
    <scope>NUCLEOTIDE SEQUENCE [LARGE SCALE GENOMIC DNA]</scope>
</reference>
<name>A0A1G1YIA0_9BACT</name>
<evidence type="ECO:0000256" key="7">
    <source>
        <dbReference type="ARBA" id="ARBA00022737"/>
    </source>
</evidence>
<dbReference type="FunFam" id="2.40.30.20:FF:000004">
    <property type="entry name" value="Riboflavin synthase, alpha subunit"/>
    <property type="match status" value="1"/>
</dbReference>
<dbReference type="AlphaFoldDB" id="A0A1G1YIA0"/>
<dbReference type="Gene3D" id="2.40.30.20">
    <property type="match status" value="2"/>
</dbReference>
<dbReference type="InterPro" id="IPR023366">
    <property type="entry name" value="ATP_synth_asu-like_sf"/>
</dbReference>
<evidence type="ECO:0000256" key="2">
    <source>
        <dbReference type="ARBA" id="ARBA00004887"/>
    </source>
</evidence>
<dbReference type="PANTHER" id="PTHR21098:SF0">
    <property type="entry name" value="RIBOFLAVIN SYNTHASE"/>
    <property type="match status" value="1"/>
</dbReference>
<protein>
    <recommendedName>
        <fullName evidence="4 8">Riboflavin synthase</fullName>
        <ecNumber evidence="3 8">2.5.1.9</ecNumber>
    </recommendedName>
</protein>
<dbReference type="CDD" id="cd00402">
    <property type="entry name" value="Riboflavin_synthase_like"/>
    <property type="match status" value="1"/>
</dbReference>
<evidence type="ECO:0000256" key="1">
    <source>
        <dbReference type="ARBA" id="ARBA00002803"/>
    </source>
</evidence>
<proteinExistence type="predicted"/>
<dbReference type="EMBL" id="MHIL01000010">
    <property type="protein sequence ID" value="OGY52068.1"/>
    <property type="molecule type" value="Genomic_DNA"/>
</dbReference>
<dbReference type="SUPFAM" id="SSF63380">
    <property type="entry name" value="Riboflavin synthase domain-like"/>
    <property type="match status" value="2"/>
</dbReference>
<dbReference type="EC" id="2.5.1.9" evidence="3 8"/>
<keyword evidence="6" id="KW-0808">Transferase</keyword>
<dbReference type="InterPro" id="IPR017938">
    <property type="entry name" value="Riboflavin_synthase-like_b-brl"/>
</dbReference>
<gene>
    <name evidence="11" type="ORF">A3J59_04090</name>
</gene>
<evidence type="ECO:0000313" key="12">
    <source>
        <dbReference type="Proteomes" id="UP000177310"/>
    </source>
</evidence>